<dbReference type="Gene3D" id="3.20.70.20">
    <property type="match status" value="1"/>
</dbReference>
<dbReference type="RefSeq" id="WP_265590440.1">
    <property type="nucleotide sequence ID" value="NZ_BQKC01000001.1"/>
</dbReference>
<evidence type="ECO:0000259" key="5">
    <source>
        <dbReference type="PROSITE" id="PS51554"/>
    </source>
</evidence>
<dbReference type="Proteomes" id="UP001055025">
    <property type="component" value="Unassembled WGS sequence"/>
</dbReference>
<keyword evidence="2" id="KW-0456">Lyase</keyword>
<dbReference type="InterPro" id="IPR001150">
    <property type="entry name" value="Gly_radical"/>
</dbReference>
<comment type="caution">
    <text evidence="6">The sequence shown here is derived from an EMBL/GenBank/DDBJ whole genome shotgun (WGS) entry which is preliminary data.</text>
</comment>
<dbReference type="Pfam" id="PF02901">
    <property type="entry name" value="PFL-like"/>
    <property type="match status" value="1"/>
</dbReference>
<organism evidence="6 7">
    <name type="scientific">Granulimonas faecalis</name>
    <dbReference type="NCBI Taxonomy" id="2894155"/>
    <lineage>
        <taxon>Bacteria</taxon>
        <taxon>Bacillati</taxon>
        <taxon>Actinomycetota</taxon>
        <taxon>Coriobacteriia</taxon>
        <taxon>Coriobacteriales</taxon>
        <taxon>Kribbibacteriaceae</taxon>
        <taxon>Granulimonas</taxon>
    </lineage>
</organism>
<dbReference type="Pfam" id="PF01228">
    <property type="entry name" value="Gly_radical"/>
    <property type="match status" value="1"/>
</dbReference>
<dbReference type="EMBL" id="BQKC01000001">
    <property type="protein sequence ID" value="GJM54448.1"/>
    <property type="molecule type" value="Genomic_DNA"/>
</dbReference>
<dbReference type="AlphaFoldDB" id="A0AAV5B0F3"/>
<sequence>MLTQRTQAIKDSLFAQERPIDLERATLYMESYGETEGQPAILRRARALVHLLENHEVVIDDHDLLAGNRTRVPRAGVVSPEMSPYWILDELDEFGTRPQDRFSITEEDKAYYRDVLYPFWCGRSLNDWYRAHVPAEVVEAQRTRVFAVAQTDKGQGHIIPDFEAVITRGWGALLAEARGHLAADPGNGFYQAAVIVLEGTVAYIRRYAEACRALAATAGPARAGELSRMAAMLDHLAEGPARDFYEGLQALWLAELVFEHESNASSISLGRVDQYLWPLYRASRDAGADPAFIRELIQDFYLKCNTVVFVRSTESAKFFAGFPSGFNIVVGGVDETGRDCSNELSELLLDVQNDTRLPQPNLSLRIHSTTPARLLRTAAEVIRLGDGMPQVFSDDANILSFVNRGVSLEDARDYGVVGCVELSIPGRMYGLHDISMFNMVRCMEIALAEHPEGFDTFEGLVSAVEAVIDRYVALMVEGCNVCDLAHRETSPTPLLSCAVRDAMEKGADITAGGARYNPSGVQGVGTANLADSLLVMKQAVIEQGLLSWGDLYAMLDRDWSGEGDEVWRQRFVNRFAKYGNDVDEVDLIGERLLSHYGHEVVRYDNPRGGRFQPGSYTVSAHIPLGEACGATPDGRCAHEQLADGGLSPMVGRDKEGPTASLRSVAKLDNTLDSNGSLLNVKFSPATLAGDDGVERLCAYLRAFNRLKVQHIQFNVVDRATLLDAQEHPEDHGDLVVRVAGYSAMFVELARGIQDDIINRSEHVL</sequence>
<feature type="domain" description="PFL" evidence="5">
    <location>
        <begin position="4"/>
        <end position="636"/>
    </location>
</feature>
<dbReference type="GO" id="GO:0005829">
    <property type="term" value="C:cytosol"/>
    <property type="evidence" value="ECO:0007669"/>
    <property type="project" value="TreeGrafter"/>
</dbReference>
<accession>A0AAV5B0F3</accession>
<dbReference type="PROSITE" id="PS51149">
    <property type="entry name" value="GLY_RADICAL_2"/>
    <property type="match status" value="1"/>
</dbReference>
<reference evidence="6" key="1">
    <citation type="journal article" date="2022" name="Int. J. Syst. Evol. Microbiol.">
        <title>Granulimonas faecalis gen. nov., sp. nov., and Leptogranulimonas caecicola gen. nov., sp. nov., novel lactate-producing Atopobiaceae bacteria isolated from mouse intestines, and an emended description of the family Atopobiaceae.</title>
        <authorList>
            <person name="Morinaga K."/>
            <person name="Kusada H."/>
            <person name="Sakamoto S."/>
            <person name="Murakami T."/>
            <person name="Toyoda A."/>
            <person name="Mori H."/>
            <person name="Meng X.Y."/>
            <person name="Takashino M."/>
            <person name="Murotomi K."/>
            <person name="Tamaki H."/>
        </authorList>
    </citation>
    <scope>NUCLEOTIDE SEQUENCE</scope>
    <source>
        <strain evidence="6">OPF53</strain>
    </source>
</reference>
<feature type="modified residue" description="Glycine radical" evidence="3">
    <location>
        <position position="740"/>
    </location>
</feature>
<protein>
    <submittedName>
        <fullName evidence="6">Formate C-acetyltransferase</fullName>
    </submittedName>
</protein>
<name>A0AAV5B0F3_9ACTN</name>
<dbReference type="InterPro" id="IPR019777">
    <property type="entry name" value="Form_AcTrfase_GR_CS"/>
</dbReference>
<evidence type="ECO:0000313" key="7">
    <source>
        <dbReference type="Proteomes" id="UP001055025"/>
    </source>
</evidence>
<evidence type="ECO:0000256" key="3">
    <source>
        <dbReference type="PROSITE-ProRule" id="PRU00493"/>
    </source>
</evidence>
<gene>
    <name evidence="6" type="primary">pflD_1</name>
    <name evidence="6" type="ORF">ATOP_01030</name>
</gene>
<dbReference type="PANTHER" id="PTHR43641:SF3">
    <property type="entry name" value="DEHYDRATASE PFLD-RELATED"/>
    <property type="match status" value="1"/>
</dbReference>
<keyword evidence="7" id="KW-1185">Reference proteome</keyword>
<dbReference type="NCBIfam" id="TIGR01774">
    <property type="entry name" value="PFL2-3"/>
    <property type="match status" value="1"/>
</dbReference>
<dbReference type="PROSITE" id="PS51554">
    <property type="entry name" value="PFL"/>
    <property type="match status" value="1"/>
</dbReference>
<dbReference type="PROSITE" id="PS00850">
    <property type="entry name" value="GLY_RADICAL_1"/>
    <property type="match status" value="1"/>
</dbReference>
<evidence type="ECO:0000256" key="1">
    <source>
        <dbReference type="ARBA" id="ARBA00022818"/>
    </source>
</evidence>
<feature type="domain" description="Glycine radical" evidence="4">
    <location>
        <begin position="644"/>
        <end position="764"/>
    </location>
</feature>
<dbReference type="GO" id="GO:0016829">
    <property type="term" value="F:lyase activity"/>
    <property type="evidence" value="ECO:0007669"/>
    <property type="project" value="UniProtKB-KW"/>
</dbReference>
<evidence type="ECO:0000256" key="2">
    <source>
        <dbReference type="ARBA" id="ARBA00023239"/>
    </source>
</evidence>
<evidence type="ECO:0000259" key="4">
    <source>
        <dbReference type="PROSITE" id="PS51149"/>
    </source>
</evidence>
<keyword evidence="1 3" id="KW-0556">Organic radical</keyword>
<dbReference type="InterPro" id="IPR004184">
    <property type="entry name" value="PFL_dom"/>
</dbReference>
<dbReference type="InterPro" id="IPR010098">
    <property type="entry name" value="PFL2/GDeHydtase_fam"/>
</dbReference>
<dbReference type="PANTHER" id="PTHR43641">
    <property type="entry name" value="FORMATE ACETYLTRANSFERASE 3-RELATED"/>
    <property type="match status" value="1"/>
</dbReference>
<proteinExistence type="predicted"/>
<dbReference type="InterPro" id="IPR051215">
    <property type="entry name" value="GRE"/>
</dbReference>
<dbReference type="SUPFAM" id="SSF51998">
    <property type="entry name" value="PFL-like glycyl radical enzymes"/>
    <property type="match status" value="1"/>
</dbReference>
<evidence type="ECO:0000313" key="6">
    <source>
        <dbReference type="EMBL" id="GJM54448.1"/>
    </source>
</evidence>